<keyword evidence="5 8" id="KW-1133">Transmembrane helix</keyword>
<dbReference type="RefSeq" id="WP_043056783.1">
    <property type="nucleotide sequence ID" value="NZ_LXEY01000020.1"/>
</dbReference>
<evidence type="ECO:0000256" key="2">
    <source>
        <dbReference type="ARBA" id="ARBA00022448"/>
    </source>
</evidence>
<feature type="transmembrane region" description="Helical" evidence="8">
    <location>
        <begin position="28"/>
        <end position="50"/>
    </location>
</feature>
<evidence type="ECO:0000313" key="9">
    <source>
        <dbReference type="EMBL" id="OAV60260.1"/>
    </source>
</evidence>
<organism evidence="9 10">
    <name type="scientific">Enteractinococcus helveticum</name>
    <dbReference type="NCBI Taxonomy" id="1837282"/>
    <lineage>
        <taxon>Bacteria</taxon>
        <taxon>Bacillati</taxon>
        <taxon>Actinomycetota</taxon>
        <taxon>Actinomycetes</taxon>
        <taxon>Micrococcales</taxon>
        <taxon>Micrococcaceae</taxon>
    </lineage>
</organism>
<gene>
    <name evidence="9" type="ORF">A6F49_12855</name>
</gene>
<dbReference type="AlphaFoldDB" id="A0A1B7LY98"/>
<feature type="transmembrane region" description="Helical" evidence="8">
    <location>
        <begin position="83"/>
        <end position="101"/>
    </location>
</feature>
<dbReference type="InterPro" id="IPR037185">
    <property type="entry name" value="EmrE-like"/>
</dbReference>
<keyword evidence="3" id="KW-1003">Cell membrane</keyword>
<dbReference type="PANTHER" id="PTHR30561:SF1">
    <property type="entry name" value="MULTIDRUG TRANSPORTER EMRE"/>
    <property type="match status" value="1"/>
</dbReference>
<proteinExistence type="inferred from homology"/>
<dbReference type="SUPFAM" id="SSF103481">
    <property type="entry name" value="Multidrug resistance efflux transporter EmrE"/>
    <property type="match status" value="1"/>
</dbReference>
<dbReference type="GO" id="GO:0022857">
    <property type="term" value="F:transmembrane transporter activity"/>
    <property type="evidence" value="ECO:0007669"/>
    <property type="project" value="InterPro"/>
</dbReference>
<evidence type="ECO:0000256" key="4">
    <source>
        <dbReference type="ARBA" id="ARBA00022692"/>
    </source>
</evidence>
<dbReference type="OrthoDB" id="3175079at2"/>
<evidence type="ECO:0000256" key="3">
    <source>
        <dbReference type="ARBA" id="ARBA00022475"/>
    </source>
</evidence>
<dbReference type="Pfam" id="PF00893">
    <property type="entry name" value="Multi_Drug_Res"/>
    <property type="match status" value="1"/>
</dbReference>
<dbReference type="InterPro" id="IPR045324">
    <property type="entry name" value="Small_multidrug_res"/>
</dbReference>
<sequence length="116" mass="11853">MLKSWLLLLGAIVAEVLGTMCLRAAVDQPIFAIGVVIGYVIAFTLLGLALGRGIPIGIAYGIWAAAGVALVAVLGAILFGETLSFIAIIGIVTIMAGVFIVQTGQRDPSAAEVLDS</sequence>
<dbReference type="Proteomes" id="UP000078292">
    <property type="component" value="Unassembled WGS sequence"/>
</dbReference>
<dbReference type="InterPro" id="IPR000390">
    <property type="entry name" value="Small_drug/metabolite_transptr"/>
</dbReference>
<keyword evidence="6 8" id="KW-0472">Membrane</keyword>
<evidence type="ECO:0000256" key="1">
    <source>
        <dbReference type="ARBA" id="ARBA00004651"/>
    </source>
</evidence>
<keyword evidence="4 7" id="KW-0812">Transmembrane</keyword>
<protein>
    <submittedName>
        <fullName evidence="9">Cation transporter</fullName>
    </submittedName>
</protein>
<evidence type="ECO:0000313" key="10">
    <source>
        <dbReference type="Proteomes" id="UP000078292"/>
    </source>
</evidence>
<dbReference type="Gene3D" id="1.10.3730.20">
    <property type="match status" value="1"/>
</dbReference>
<dbReference type="EMBL" id="LXEY01000020">
    <property type="protein sequence ID" value="OAV60260.1"/>
    <property type="molecule type" value="Genomic_DNA"/>
</dbReference>
<keyword evidence="2" id="KW-0813">Transport</keyword>
<reference evidence="9 10" key="1">
    <citation type="submission" date="2016-04" db="EMBL/GenBank/DDBJ databases">
        <title>First whole genome shotgun sequence of the bacterium Enteractinococcus sp. strain UASWS1574.</title>
        <authorList>
            <person name="Crovadore J."/>
            <person name="Chablais R."/>
            <person name="Lefort F."/>
        </authorList>
    </citation>
    <scope>NUCLEOTIDE SEQUENCE [LARGE SCALE GENOMIC DNA]</scope>
    <source>
        <strain evidence="9 10">UASWS1574</strain>
    </source>
</reference>
<dbReference type="GO" id="GO:0005886">
    <property type="term" value="C:plasma membrane"/>
    <property type="evidence" value="ECO:0007669"/>
    <property type="project" value="UniProtKB-SubCell"/>
</dbReference>
<evidence type="ECO:0000256" key="8">
    <source>
        <dbReference type="SAM" id="Phobius"/>
    </source>
</evidence>
<name>A0A1B7LY98_9MICC</name>
<evidence type="ECO:0000256" key="5">
    <source>
        <dbReference type="ARBA" id="ARBA00022989"/>
    </source>
</evidence>
<dbReference type="STRING" id="1837282.A6F49_12855"/>
<accession>A0A1B7LY98</accession>
<comment type="subcellular location">
    <subcellularLocation>
        <location evidence="1 7">Cell membrane</location>
        <topology evidence="1 7">Multi-pass membrane protein</topology>
    </subcellularLocation>
</comment>
<feature type="transmembrane region" description="Helical" evidence="8">
    <location>
        <begin position="57"/>
        <end position="77"/>
    </location>
</feature>
<comment type="similarity">
    <text evidence="7">Belongs to the drug/metabolite transporter (DMT) superfamily. Small multidrug resistance (SMR) (TC 2.A.7.1) family.</text>
</comment>
<keyword evidence="10" id="KW-1185">Reference proteome</keyword>
<evidence type="ECO:0000256" key="6">
    <source>
        <dbReference type="ARBA" id="ARBA00023136"/>
    </source>
</evidence>
<comment type="caution">
    <text evidence="9">The sequence shown here is derived from an EMBL/GenBank/DDBJ whole genome shotgun (WGS) entry which is preliminary data.</text>
</comment>
<dbReference type="PANTHER" id="PTHR30561">
    <property type="entry name" value="SMR FAMILY PROTON-DEPENDENT DRUG EFFLUX TRANSPORTER SUGE"/>
    <property type="match status" value="1"/>
</dbReference>
<evidence type="ECO:0000256" key="7">
    <source>
        <dbReference type="RuleBase" id="RU003942"/>
    </source>
</evidence>